<sequence length="168" mass="19141">MNSIFSIHTVRFIALVFVQVLILNHINFLGYINPYIYILFIALFPVKNNRIILILLSFLLGITIDMFLDTGGIHAGASVLIAYARPVILKSSFGTVYEHQSVKFNTVDFGSKLTYFTFLTVLHHFVLFTLEIFSISKIILIFQKTLFSSIFTILLSVVVTIIFSRKPK</sequence>
<name>A0A1M6FDF7_9FLAO</name>
<feature type="transmembrane region" description="Helical" evidence="1">
    <location>
        <begin position="113"/>
        <end position="133"/>
    </location>
</feature>
<keyword evidence="1" id="KW-0812">Transmembrane</keyword>
<dbReference type="OrthoDB" id="1132160at2"/>
<feature type="transmembrane region" description="Helical" evidence="1">
    <location>
        <begin position="12"/>
        <end position="44"/>
    </location>
</feature>
<dbReference type="Proteomes" id="UP000184396">
    <property type="component" value="Unassembled WGS sequence"/>
</dbReference>
<organism evidence="2 3">
    <name type="scientific">Algibacter luteus</name>
    <dbReference type="NCBI Taxonomy" id="1178825"/>
    <lineage>
        <taxon>Bacteria</taxon>
        <taxon>Pseudomonadati</taxon>
        <taxon>Bacteroidota</taxon>
        <taxon>Flavobacteriia</taxon>
        <taxon>Flavobacteriales</taxon>
        <taxon>Flavobacteriaceae</taxon>
        <taxon>Algibacter</taxon>
    </lineage>
</organism>
<feature type="transmembrane region" description="Helical" evidence="1">
    <location>
        <begin position="50"/>
        <end position="68"/>
    </location>
</feature>
<gene>
    <name evidence="2" type="ORF">SAMN05216261_2331</name>
</gene>
<evidence type="ECO:0000313" key="2">
    <source>
        <dbReference type="EMBL" id="SHI95676.1"/>
    </source>
</evidence>
<evidence type="ECO:0000256" key="1">
    <source>
        <dbReference type="SAM" id="Phobius"/>
    </source>
</evidence>
<dbReference type="STRING" id="1178825.SAMN05216261_2331"/>
<dbReference type="eggNOG" id="ENOG50315DF">
    <property type="taxonomic scope" value="Bacteria"/>
</dbReference>
<keyword evidence="1" id="KW-0472">Membrane</keyword>
<evidence type="ECO:0008006" key="4">
    <source>
        <dbReference type="Google" id="ProtNLM"/>
    </source>
</evidence>
<feature type="transmembrane region" description="Helical" evidence="1">
    <location>
        <begin position="145"/>
        <end position="163"/>
    </location>
</feature>
<keyword evidence="1" id="KW-1133">Transmembrane helix</keyword>
<dbReference type="EMBL" id="FQYK01000005">
    <property type="protein sequence ID" value="SHI95676.1"/>
    <property type="molecule type" value="Genomic_DNA"/>
</dbReference>
<reference evidence="2 3" key="1">
    <citation type="submission" date="2016-11" db="EMBL/GenBank/DDBJ databases">
        <authorList>
            <person name="Jaros S."/>
            <person name="Januszkiewicz K."/>
            <person name="Wedrychowicz H."/>
        </authorList>
    </citation>
    <scope>NUCLEOTIDE SEQUENCE [LARGE SCALE GENOMIC DNA]</scope>
    <source>
        <strain evidence="2 3">CGMCC 1.12213</strain>
    </source>
</reference>
<dbReference type="AlphaFoldDB" id="A0A1M6FDF7"/>
<evidence type="ECO:0000313" key="3">
    <source>
        <dbReference type="Proteomes" id="UP000184396"/>
    </source>
</evidence>
<accession>A0A1M6FDF7</accession>
<dbReference type="RefSeq" id="WP_019388208.1">
    <property type="nucleotide sequence ID" value="NZ_ALIH01000011.1"/>
</dbReference>
<keyword evidence="3" id="KW-1185">Reference proteome</keyword>
<protein>
    <recommendedName>
        <fullName evidence="4">Rod shape-determining protein MreD</fullName>
    </recommendedName>
</protein>
<proteinExistence type="predicted"/>